<dbReference type="SUPFAM" id="SSF55136">
    <property type="entry name" value="Probable bacterial effector-binding domain"/>
    <property type="match status" value="1"/>
</dbReference>
<dbReference type="KEGG" id="vck:PG915_13755"/>
<keyword evidence="2" id="KW-0238">DNA-binding</keyword>
<protein>
    <submittedName>
        <fullName evidence="5">AraC family transcriptional regulator</fullName>
    </submittedName>
</protein>
<dbReference type="InterPro" id="IPR011256">
    <property type="entry name" value="Reg_factor_effector_dom_sf"/>
</dbReference>
<gene>
    <name evidence="5" type="ORF">PG915_13755</name>
</gene>
<dbReference type="SUPFAM" id="SSF46689">
    <property type="entry name" value="Homeodomain-like"/>
    <property type="match status" value="2"/>
</dbReference>
<evidence type="ECO:0000256" key="2">
    <source>
        <dbReference type="ARBA" id="ARBA00023125"/>
    </source>
</evidence>
<dbReference type="Gene3D" id="1.10.10.60">
    <property type="entry name" value="Homeodomain-like"/>
    <property type="match status" value="2"/>
</dbReference>
<dbReference type="SMART" id="SM00342">
    <property type="entry name" value="HTH_ARAC"/>
    <property type="match status" value="1"/>
</dbReference>
<evidence type="ECO:0000259" key="4">
    <source>
        <dbReference type="PROSITE" id="PS01124"/>
    </source>
</evidence>
<name>A0AAU8BI24_9VIBR</name>
<dbReference type="InterPro" id="IPR020449">
    <property type="entry name" value="Tscrpt_reg_AraC-type_HTH"/>
</dbReference>
<dbReference type="InterPro" id="IPR018060">
    <property type="entry name" value="HTH_AraC"/>
</dbReference>
<dbReference type="InterPro" id="IPR009057">
    <property type="entry name" value="Homeodomain-like_sf"/>
</dbReference>
<feature type="domain" description="HTH araC/xylS-type" evidence="4">
    <location>
        <begin position="14"/>
        <end position="112"/>
    </location>
</feature>
<dbReference type="Gene3D" id="3.20.80.10">
    <property type="entry name" value="Regulatory factor, effector binding domain"/>
    <property type="match status" value="1"/>
</dbReference>
<sequence length="298" mass="34133">MVSKRKPIHLNRVEKVVDYIHQNLDKALSVNDLADISCWSRWQLQRVFQEQTNHNLAQYVREQKLSRAAEQLLNSMTKIADLALVFGFNSENSFSRAFKQQFGVSPRQYRVSGKLSGIRLPLTNSADLPLDQAATQVVRIENQPQRTYYGVYGPIDTLYATNPQFSDQVANIWGTFTRTVLKQSDKPCAHYYGIIDTLHLLPNTQVLYWAASDDEQFSTHPDLESIVVPEQSYAVVTHLGPTSTLPQTLKWVLNVWLPQSGYIGKEGFEIERYPRDYDVSSPHAHMDFWLPIEKMALS</sequence>
<keyword evidence="1" id="KW-0805">Transcription regulation</keyword>
<keyword evidence="3" id="KW-0804">Transcription</keyword>
<proteinExistence type="predicted"/>
<evidence type="ECO:0000313" key="5">
    <source>
        <dbReference type="EMBL" id="XCD15632.1"/>
    </source>
</evidence>
<reference evidence="5" key="1">
    <citation type="submission" date="2023-01" db="EMBL/GenBank/DDBJ databases">
        <title>Vibrio sp. CB1-14 genome sequencing.</title>
        <authorList>
            <person name="Otstavnykh N."/>
            <person name="Isaeva M."/>
            <person name="Meleshko D."/>
        </authorList>
    </citation>
    <scope>NUCLEOTIDE SEQUENCE</scope>
    <source>
        <strain evidence="5">CB1-14</strain>
    </source>
</reference>
<evidence type="ECO:0000256" key="1">
    <source>
        <dbReference type="ARBA" id="ARBA00023015"/>
    </source>
</evidence>
<dbReference type="EMBL" id="CP115920">
    <property type="protein sequence ID" value="XCD15632.1"/>
    <property type="molecule type" value="Genomic_DNA"/>
</dbReference>
<dbReference type="PROSITE" id="PS00041">
    <property type="entry name" value="HTH_ARAC_FAMILY_1"/>
    <property type="match status" value="1"/>
</dbReference>
<organism evidence="5">
    <name type="scientific">Vibrio chaetopteri</name>
    <dbReference type="NCBI Taxonomy" id="3016528"/>
    <lineage>
        <taxon>Bacteria</taxon>
        <taxon>Pseudomonadati</taxon>
        <taxon>Pseudomonadota</taxon>
        <taxon>Gammaproteobacteria</taxon>
        <taxon>Vibrionales</taxon>
        <taxon>Vibrionaceae</taxon>
        <taxon>Vibrio</taxon>
    </lineage>
</organism>
<dbReference type="AlphaFoldDB" id="A0AAU8BI24"/>
<dbReference type="Pfam" id="PF12833">
    <property type="entry name" value="HTH_18"/>
    <property type="match status" value="1"/>
</dbReference>
<dbReference type="GO" id="GO:0043565">
    <property type="term" value="F:sequence-specific DNA binding"/>
    <property type="evidence" value="ECO:0007669"/>
    <property type="project" value="InterPro"/>
</dbReference>
<dbReference type="Pfam" id="PF06445">
    <property type="entry name" value="GyrI-like"/>
    <property type="match status" value="1"/>
</dbReference>
<dbReference type="InterPro" id="IPR010499">
    <property type="entry name" value="AraC_E-bd"/>
</dbReference>
<dbReference type="SMART" id="SM00871">
    <property type="entry name" value="AraC_E_bind"/>
    <property type="match status" value="1"/>
</dbReference>
<accession>A0AAU8BI24</accession>
<dbReference type="PROSITE" id="PS01124">
    <property type="entry name" value="HTH_ARAC_FAMILY_2"/>
    <property type="match status" value="1"/>
</dbReference>
<dbReference type="InterPro" id="IPR018062">
    <property type="entry name" value="HTH_AraC-typ_CS"/>
</dbReference>
<dbReference type="GO" id="GO:0003700">
    <property type="term" value="F:DNA-binding transcription factor activity"/>
    <property type="evidence" value="ECO:0007669"/>
    <property type="project" value="InterPro"/>
</dbReference>
<dbReference type="InterPro" id="IPR050959">
    <property type="entry name" value="MarA-like"/>
</dbReference>
<dbReference type="RefSeq" id="WP_353497024.1">
    <property type="nucleotide sequence ID" value="NZ_CP115920.1"/>
</dbReference>
<dbReference type="PRINTS" id="PR00032">
    <property type="entry name" value="HTHARAC"/>
</dbReference>
<dbReference type="PANTHER" id="PTHR47504:SF5">
    <property type="entry name" value="RIGHT ORIGIN-BINDING PROTEIN"/>
    <property type="match status" value="1"/>
</dbReference>
<evidence type="ECO:0000256" key="3">
    <source>
        <dbReference type="ARBA" id="ARBA00023163"/>
    </source>
</evidence>
<dbReference type="InterPro" id="IPR029442">
    <property type="entry name" value="GyrI-like"/>
</dbReference>
<dbReference type="PANTHER" id="PTHR47504">
    <property type="entry name" value="RIGHT ORIGIN-BINDING PROTEIN"/>
    <property type="match status" value="1"/>
</dbReference>